<comment type="caution">
    <text evidence="3">The sequence shown here is derived from an EMBL/GenBank/DDBJ whole genome shotgun (WGS) entry which is preliminary data.</text>
</comment>
<dbReference type="AlphaFoldDB" id="A0A1Y3KZY9"/>
<accession>A0A1Y3KZY9</accession>
<dbReference type="Pfam" id="PF04773">
    <property type="entry name" value="FecR"/>
    <property type="match status" value="1"/>
</dbReference>
<evidence type="ECO:0000259" key="1">
    <source>
        <dbReference type="Pfam" id="PF04773"/>
    </source>
</evidence>
<dbReference type="Gene3D" id="2.60.120.1440">
    <property type="match status" value="1"/>
</dbReference>
<dbReference type="PANTHER" id="PTHR30273:SF2">
    <property type="entry name" value="PROTEIN FECR"/>
    <property type="match status" value="1"/>
</dbReference>
<dbReference type="PIRSF" id="PIRSF018266">
    <property type="entry name" value="FecR"/>
    <property type="match status" value="1"/>
</dbReference>
<dbReference type="InterPro" id="IPR032623">
    <property type="entry name" value="FecR_N"/>
</dbReference>
<evidence type="ECO:0000259" key="2">
    <source>
        <dbReference type="Pfam" id="PF16220"/>
    </source>
</evidence>
<dbReference type="Proteomes" id="UP000196082">
    <property type="component" value="Unassembled WGS sequence"/>
</dbReference>
<dbReference type="PANTHER" id="PTHR30273">
    <property type="entry name" value="PERIPLASMIC SIGNAL SENSOR AND SIGMA FACTOR ACTIVATOR FECR-RELATED"/>
    <property type="match status" value="1"/>
</dbReference>
<organism evidence="3 4">
    <name type="scientific">Pseudomonas putida</name>
    <name type="common">Arthrobacter siderocapsulatus</name>
    <dbReference type="NCBI Taxonomy" id="303"/>
    <lineage>
        <taxon>Bacteria</taxon>
        <taxon>Pseudomonadati</taxon>
        <taxon>Pseudomonadota</taxon>
        <taxon>Gammaproteobacteria</taxon>
        <taxon>Pseudomonadales</taxon>
        <taxon>Pseudomonadaceae</taxon>
        <taxon>Pseudomonas</taxon>
    </lineage>
</organism>
<dbReference type="EMBL" id="NFSB01000078">
    <property type="protein sequence ID" value="OUM31458.1"/>
    <property type="molecule type" value="Genomic_DNA"/>
</dbReference>
<evidence type="ECO:0000313" key="3">
    <source>
        <dbReference type="EMBL" id="OUM31458.1"/>
    </source>
</evidence>
<feature type="domain" description="FecR N-terminal" evidence="2">
    <location>
        <begin position="15"/>
        <end position="56"/>
    </location>
</feature>
<reference evidence="3 4" key="1">
    <citation type="submission" date="2017-05" db="EMBL/GenBank/DDBJ databases">
        <title>Whole genome sequence of Pseudomonas putida isolate 1312 commercialized as a biostimulant.</title>
        <authorList>
            <person name="Crovadore J."/>
            <person name="Blanc P."/>
            <person name="Chablais R."/>
            <person name="Cochard B."/>
            <person name="Grizard D."/>
            <person name="Lefort F."/>
        </authorList>
    </citation>
    <scope>NUCLEOTIDE SEQUENCE [LARGE SCALE GENOMIC DNA]</scope>
    <source>
        <strain evidence="3 4">1312</strain>
    </source>
</reference>
<dbReference type="Pfam" id="PF16220">
    <property type="entry name" value="DUF4880"/>
    <property type="match status" value="1"/>
</dbReference>
<feature type="domain" description="FecR protein" evidence="1">
    <location>
        <begin position="115"/>
        <end position="206"/>
    </location>
</feature>
<protein>
    <submittedName>
        <fullName evidence="3">Siderophore-interacting protein</fullName>
    </submittedName>
</protein>
<dbReference type="InterPro" id="IPR006860">
    <property type="entry name" value="FecR"/>
</dbReference>
<name>A0A1Y3KZY9_PSEPU</name>
<gene>
    <name evidence="3" type="ORF">B8W72_15880</name>
</gene>
<proteinExistence type="predicted"/>
<sequence length="324" mass="35991">MNSGDNLSISSDVAEQAMHWHLELQEQGVSEATLAAWMKWRQAHPAHEHAWQRAETFAQRMREMRAPNQRPLVHATLRTMSSRRTALKQLGVLLAAGAGSWYLKDSTLVQDWSADYRSRIGEQRRLVLADGSRVQLNTDSAISADIDTQTRRIKLLRGEVLVTHSTKAGGRLLSVDTAQGRLESSQAQFNVRQLGGHSQVSVHQGTLLIDPGDLPHQPTLLKAGEQASFTSSQVFDRQAVALSPPAWSQGMLVAQGQRLDAFIEDLRRYRRGHLACDPSLAGLQVSGTFPLADTEKVITAVADTLHLDVQHFTRYWVTLKPRDA</sequence>
<dbReference type="InterPro" id="IPR012373">
    <property type="entry name" value="Ferrdict_sens_TM"/>
</dbReference>
<dbReference type="RefSeq" id="WP_086976704.1">
    <property type="nucleotide sequence ID" value="NZ_NFSB01000078.1"/>
</dbReference>
<evidence type="ECO:0000313" key="4">
    <source>
        <dbReference type="Proteomes" id="UP000196082"/>
    </source>
</evidence>
<dbReference type="GO" id="GO:0016989">
    <property type="term" value="F:sigma factor antagonist activity"/>
    <property type="evidence" value="ECO:0007669"/>
    <property type="project" value="TreeGrafter"/>
</dbReference>